<comment type="caution">
    <text evidence="1">The sequence shown here is derived from an EMBL/GenBank/DDBJ whole genome shotgun (WGS) entry which is preliminary data.</text>
</comment>
<dbReference type="EMBL" id="BMLK01000008">
    <property type="protein sequence ID" value="GGN49511.1"/>
    <property type="molecule type" value="Genomic_DNA"/>
</dbReference>
<proteinExistence type="predicted"/>
<accession>A0ABQ2JP66</accession>
<gene>
    <name evidence="1" type="ORF">GCM10011349_20220</name>
</gene>
<dbReference type="Proteomes" id="UP000605099">
    <property type="component" value="Unassembled WGS sequence"/>
</dbReference>
<organism evidence="1 2">
    <name type="scientific">Novosphingobium indicum</name>
    <dbReference type="NCBI Taxonomy" id="462949"/>
    <lineage>
        <taxon>Bacteria</taxon>
        <taxon>Pseudomonadati</taxon>
        <taxon>Pseudomonadota</taxon>
        <taxon>Alphaproteobacteria</taxon>
        <taxon>Sphingomonadales</taxon>
        <taxon>Sphingomonadaceae</taxon>
        <taxon>Novosphingobium</taxon>
    </lineage>
</organism>
<evidence type="ECO:0000313" key="2">
    <source>
        <dbReference type="Proteomes" id="UP000605099"/>
    </source>
</evidence>
<protein>
    <recommendedName>
        <fullName evidence="3">Transcriptional regulator</fullName>
    </recommendedName>
</protein>
<keyword evidence="2" id="KW-1185">Reference proteome</keyword>
<name>A0ABQ2JP66_9SPHN</name>
<evidence type="ECO:0000313" key="1">
    <source>
        <dbReference type="EMBL" id="GGN49511.1"/>
    </source>
</evidence>
<evidence type="ECO:0008006" key="3">
    <source>
        <dbReference type="Google" id="ProtNLM"/>
    </source>
</evidence>
<sequence length="70" mass="8150">MSKHHPDLLAEIEAFVAEAGMSEITFGRKAMSDPHFVRDIRNGRRLWPETELRARNWMRDWSPDQQDAAA</sequence>
<reference evidence="2" key="1">
    <citation type="journal article" date="2019" name="Int. J. Syst. Evol. Microbiol.">
        <title>The Global Catalogue of Microorganisms (GCM) 10K type strain sequencing project: providing services to taxonomists for standard genome sequencing and annotation.</title>
        <authorList>
            <consortium name="The Broad Institute Genomics Platform"/>
            <consortium name="The Broad Institute Genome Sequencing Center for Infectious Disease"/>
            <person name="Wu L."/>
            <person name="Ma J."/>
        </authorList>
    </citation>
    <scope>NUCLEOTIDE SEQUENCE [LARGE SCALE GENOMIC DNA]</scope>
    <source>
        <strain evidence="2">CGMCC 1.6784</strain>
    </source>
</reference>
<dbReference type="RefSeq" id="WP_188819560.1">
    <property type="nucleotide sequence ID" value="NZ_BMLK01000008.1"/>
</dbReference>